<accession>A0A9P6WT35</accession>
<evidence type="ECO:0000256" key="1">
    <source>
        <dbReference type="SAM" id="MobiDB-lite"/>
    </source>
</evidence>
<organism evidence="2 3">
    <name type="scientific">Rhizopus oryzae</name>
    <name type="common">Mucormycosis agent</name>
    <name type="synonym">Rhizopus arrhizus var. delemar</name>
    <dbReference type="NCBI Taxonomy" id="64495"/>
    <lineage>
        <taxon>Eukaryota</taxon>
        <taxon>Fungi</taxon>
        <taxon>Fungi incertae sedis</taxon>
        <taxon>Mucoromycota</taxon>
        <taxon>Mucoromycotina</taxon>
        <taxon>Mucoromycetes</taxon>
        <taxon>Mucorales</taxon>
        <taxon>Mucorineae</taxon>
        <taxon>Rhizopodaceae</taxon>
        <taxon>Rhizopus</taxon>
    </lineage>
</organism>
<keyword evidence="3" id="KW-1185">Reference proteome</keyword>
<dbReference type="EMBL" id="JAANQT010009012">
    <property type="protein sequence ID" value="KAG1278861.1"/>
    <property type="molecule type" value="Genomic_DNA"/>
</dbReference>
<gene>
    <name evidence="2" type="ORF">G6F64_014616</name>
</gene>
<feature type="compositionally biased region" description="Low complexity" evidence="1">
    <location>
        <begin position="50"/>
        <end position="61"/>
    </location>
</feature>
<feature type="compositionally biased region" description="Basic residues" evidence="1">
    <location>
        <begin position="30"/>
        <end position="49"/>
    </location>
</feature>
<reference evidence="2" key="1">
    <citation type="journal article" date="2020" name="Microb. Genom.">
        <title>Genetic diversity of clinical and environmental Mucorales isolates obtained from an investigation of mucormycosis cases among solid organ transplant recipients.</title>
        <authorList>
            <person name="Nguyen M.H."/>
            <person name="Kaul D."/>
            <person name="Muto C."/>
            <person name="Cheng S.J."/>
            <person name="Richter R.A."/>
            <person name="Bruno V.M."/>
            <person name="Liu G."/>
            <person name="Beyhan S."/>
            <person name="Sundermann A.J."/>
            <person name="Mounaud S."/>
            <person name="Pasculle A.W."/>
            <person name="Nierman W.C."/>
            <person name="Driscoll E."/>
            <person name="Cumbie R."/>
            <person name="Clancy C.J."/>
            <person name="Dupont C.L."/>
        </authorList>
    </citation>
    <scope>NUCLEOTIDE SEQUENCE</scope>
    <source>
        <strain evidence="2">GL11</strain>
    </source>
</reference>
<name>A0A9P6WT35_RHIOR</name>
<feature type="region of interest" description="Disordered" evidence="1">
    <location>
        <begin position="1"/>
        <end position="94"/>
    </location>
</feature>
<evidence type="ECO:0000313" key="2">
    <source>
        <dbReference type="EMBL" id="KAG1278861.1"/>
    </source>
</evidence>
<comment type="caution">
    <text evidence="2">The sequence shown here is derived from an EMBL/GenBank/DDBJ whole genome shotgun (WGS) entry which is preliminary data.</text>
</comment>
<evidence type="ECO:0000313" key="3">
    <source>
        <dbReference type="Proteomes" id="UP000716291"/>
    </source>
</evidence>
<dbReference type="AlphaFoldDB" id="A0A9P6WT35"/>
<protein>
    <submittedName>
        <fullName evidence="2">Uncharacterized protein</fullName>
    </submittedName>
</protein>
<sequence length="94" mass="10058">MGPAALSGGEHQPQRGPGRGRIALPGLRAAVRRRRRHLAGRGCRHRPRTRPAAGARPAGTGQRPLRPGARPHQRGPAGHRQPVRGRADLAFARA</sequence>
<dbReference type="Proteomes" id="UP000716291">
    <property type="component" value="Unassembled WGS sequence"/>
</dbReference>
<proteinExistence type="predicted"/>